<keyword evidence="2" id="KW-1185">Reference proteome</keyword>
<proteinExistence type="predicted"/>
<evidence type="ECO:0000313" key="1">
    <source>
        <dbReference type="EMBL" id="KAI0039345.1"/>
    </source>
</evidence>
<reference evidence="1" key="2">
    <citation type="journal article" date="2022" name="New Phytol.">
        <title>Evolutionary transition to the ectomycorrhizal habit in the genomes of a hyperdiverse lineage of mushroom-forming fungi.</title>
        <authorList>
            <person name="Looney B."/>
            <person name="Miyauchi S."/>
            <person name="Morin E."/>
            <person name="Drula E."/>
            <person name="Courty P.E."/>
            <person name="Kohler A."/>
            <person name="Kuo A."/>
            <person name="LaButti K."/>
            <person name="Pangilinan J."/>
            <person name="Lipzen A."/>
            <person name="Riley R."/>
            <person name="Andreopoulos W."/>
            <person name="He G."/>
            <person name="Johnson J."/>
            <person name="Nolan M."/>
            <person name="Tritt A."/>
            <person name="Barry K.W."/>
            <person name="Grigoriev I.V."/>
            <person name="Nagy L.G."/>
            <person name="Hibbett D."/>
            <person name="Henrissat B."/>
            <person name="Matheny P.B."/>
            <person name="Labbe J."/>
            <person name="Martin F.M."/>
        </authorList>
    </citation>
    <scope>NUCLEOTIDE SEQUENCE</scope>
    <source>
        <strain evidence="1">FP105234-sp</strain>
    </source>
</reference>
<accession>A0ACB8R6E5</accession>
<reference evidence="1" key="1">
    <citation type="submission" date="2021-02" db="EMBL/GenBank/DDBJ databases">
        <authorList>
            <consortium name="DOE Joint Genome Institute"/>
            <person name="Ahrendt S."/>
            <person name="Looney B.P."/>
            <person name="Miyauchi S."/>
            <person name="Morin E."/>
            <person name="Drula E."/>
            <person name="Courty P.E."/>
            <person name="Chicoki N."/>
            <person name="Fauchery L."/>
            <person name="Kohler A."/>
            <person name="Kuo A."/>
            <person name="Labutti K."/>
            <person name="Pangilinan J."/>
            <person name="Lipzen A."/>
            <person name="Riley R."/>
            <person name="Andreopoulos W."/>
            <person name="He G."/>
            <person name="Johnson J."/>
            <person name="Barry K.W."/>
            <person name="Grigoriev I.V."/>
            <person name="Nagy L."/>
            <person name="Hibbett D."/>
            <person name="Henrissat B."/>
            <person name="Matheny P.B."/>
            <person name="Labbe J."/>
            <person name="Martin F."/>
        </authorList>
    </citation>
    <scope>NUCLEOTIDE SEQUENCE</scope>
    <source>
        <strain evidence="1">FP105234-sp</strain>
    </source>
</reference>
<evidence type="ECO:0000313" key="2">
    <source>
        <dbReference type="Proteomes" id="UP000814033"/>
    </source>
</evidence>
<organism evidence="1 2">
    <name type="scientific">Auriscalpium vulgare</name>
    <dbReference type="NCBI Taxonomy" id="40419"/>
    <lineage>
        <taxon>Eukaryota</taxon>
        <taxon>Fungi</taxon>
        <taxon>Dikarya</taxon>
        <taxon>Basidiomycota</taxon>
        <taxon>Agaricomycotina</taxon>
        <taxon>Agaricomycetes</taxon>
        <taxon>Russulales</taxon>
        <taxon>Auriscalpiaceae</taxon>
        <taxon>Auriscalpium</taxon>
    </lineage>
</organism>
<dbReference type="Proteomes" id="UP000814033">
    <property type="component" value="Unassembled WGS sequence"/>
</dbReference>
<dbReference type="EMBL" id="MU276317">
    <property type="protein sequence ID" value="KAI0039345.1"/>
    <property type="molecule type" value="Genomic_DNA"/>
</dbReference>
<gene>
    <name evidence="1" type="ORF">FA95DRAFT_1655407</name>
</gene>
<comment type="caution">
    <text evidence="1">The sequence shown here is derived from an EMBL/GenBank/DDBJ whole genome shotgun (WGS) entry which is preliminary data.</text>
</comment>
<sequence length="218" mass="24201">MPKRQLCAPRDTAPQPTDNAERMVATQRKKHSADEFSRRLTISSSPRATKLYNLETDVIPMRRTAEPEAMSHSAHAVAKPKPQSSQRLFDHQRDDLARFFVQARKPTPTPKSSGDYSSTSSYAPSTSSSNFTLTSDSTTDSSSPSSLFDRKPRDESKTNAFSAQLKKLYRDISALEAKILQDSGEVTPDDSRVLLKGGSGNEDPESLRWKKAVEDHKA</sequence>
<protein>
    <submittedName>
        <fullName evidence="1">Uncharacterized protein</fullName>
    </submittedName>
</protein>
<name>A0ACB8R6E5_9AGAM</name>